<comment type="caution">
    <text evidence="1">The sequence shown here is derived from an EMBL/GenBank/DDBJ whole genome shotgun (WGS) entry which is preliminary data.</text>
</comment>
<reference evidence="1 2" key="1">
    <citation type="journal article" date="2022" name="Plant J.">
        <title>Chromosome-level genome of Camellia lanceoleosa provides a valuable resource for understanding genome evolution and self-incompatibility.</title>
        <authorList>
            <person name="Gong W."/>
            <person name="Xiao S."/>
            <person name="Wang L."/>
            <person name="Liao Z."/>
            <person name="Chang Y."/>
            <person name="Mo W."/>
            <person name="Hu G."/>
            <person name="Li W."/>
            <person name="Zhao G."/>
            <person name="Zhu H."/>
            <person name="Hu X."/>
            <person name="Ji K."/>
            <person name="Xiang X."/>
            <person name="Song Q."/>
            <person name="Yuan D."/>
            <person name="Jin S."/>
            <person name="Zhang L."/>
        </authorList>
    </citation>
    <scope>NUCLEOTIDE SEQUENCE [LARGE SCALE GENOMIC DNA]</scope>
    <source>
        <strain evidence="1">SQ_2022a</strain>
    </source>
</reference>
<evidence type="ECO:0000313" key="1">
    <source>
        <dbReference type="EMBL" id="KAI7998527.1"/>
    </source>
</evidence>
<sequence length="149" mass="17655">MEFSPESYHSWVMYMGKETSLQEIDWARCIFELAIAQPTLDKPENLWNTYIDFKSNNNRARDLFEKLLEQMKHVKVWISYMMCKTSADLLKNGVHESNCKQMQCIQPAQRVFERAVDYFRTSTPKLKEDRQVILIPCALSSHEKSRRDV</sequence>
<organism evidence="1 2">
    <name type="scientific">Camellia lanceoleosa</name>
    <dbReference type="NCBI Taxonomy" id="1840588"/>
    <lineage>
        <taxon>Eukaryota</taxon>
        <taxon>Viridiplantae</taxon>
        <taxon>Streptophyta</taxon>
        <taxon>Embryophyta</taxon>
        <taxon>Tracheophyta</taxon>
        <taxon>Spermatophyta</taxon>
        <taxon>Magnoliopsida</taxon>
        <taxon>eudicotyledons</taxon>
        <taxon>Gunneridae</taxon>
        <taxon>Pentapetalae</taxon>
        <taxon>asterids</taxon>
        <taxon>Ericales</taxon>
        <taxon>Theaceae</taxon>
        <taxon>Camellia</taxon>
    </lineage>
</organism>
<dbReference type="EMBL" id="CM045767">
    <property type="protein sequence ID" value="KAI7998527.1"/>
    <property type="molecule type" value="Genomic_DNA"/>
</dbReference>
<protein>
    <submittedName>
        <fullName evidence="1">Crooked neck-like protein 1</fullName>
    </submittedName>
</protein>
<evidence type="ECO:0000313" key="2">
    <source>
        <dbReference type="Proteomes" id="UP001060215"/>
    </source>
</evidence>
<dbReference type="Proteomes" id="UP001060215">
    <property type="component" value="Chromosome 10"/>
</dbReference>
<keyword evidence="2" id="KW-1185">Reference proteome</keyword>
<accession>A0ACC0GDP1</accession>
<gene>
    <name evidence="1" type="ORF">LOK49_LG10G00842</name>
</gene>
<name>A0ACC0GDP1_9ERIC</name>
<proteinExistence type="predicted"/>